<dbReference type="EMBL" id="CP042652">
    <property type="protein sequence ID" value="QKE29016.1"/>
    <property type="molecule type" value="Genomic_DNA"/>
</dbReference>
<feature type="transmembrane region" description="Helical" evidence="1">
    <location>
        <begin position="76"/>
        <end position="94"/>
    </location>
</feature>
<feature type="transmembrane region" description="Helical" evidence="1">
    <location>
        <begin position="6"/>
        <end position="28"/>
    </location>
</feature>
<proteinExistence type="predicted"/>
<accession>A0A6M8EI61</accession>
<keyword evidence="1" id="KW-0472">Membrane</keyword>
<keyword evidence="3" id="KW-1185">Reference proteome</keyword>
<reference evidence="2 3" key="1">
    <citation type="submission" date="2019-08" db="EMBL/GenBank/DDBJ databases">
        <title>Complete genome sequence of Arcobacter acticola.</title>
        <authorList>
            <person name="Miller W."/>
        </authorList>
    </citation>
    <scope>NUCLEOTIDE SEQUENCE [LARGE SCALE GENOMIC DNA]</scope>
    <source>
        <strain evidence="2 3">KCTC 52212</strain>
    </source>
</reference>
<dbReference type="InterPro" id="IPR018706">
    <property type="entry name" value="DUF2214_membrane"/>
</dbReference>
<dbReference type="Proteomes" id="UP000503483">
    <property type="component" value="Chromosome"/>
</dbReference>
<feature type="transmembrane region" description="Helical" evidence="1">
    <location>
        <begin position="115"/>
        <end position="138"/>
    </location>
</feature>
<gene>
    <name evidence="2" type="ORF">AACT_1867</name>
</gene>
<name>A0A6M8EI61_9BACT</name>
<keyword evidence="1" id="KW-1133">Transmembrane helix</keyword>
<dbReference type="Pfam" id="PF09980">
    <property type="entry name" value="DUF2214"/>
    <property type="match status" value="1"/>
</dbReference>
<organism evidence="2 3">
    <name type="scientific">Arcobacter acticola</name>
    <dbReference type="NCBI Taxonomy" id="1849015"/>
    <lineage>
        <taxon>Bacteria</taxon>
        <taxon>Pseudomonadati</taxon>
        <taxon>Campylobacterota</taxon>
        <taxon>Epsilonproteobacteria</taxon>
        <taxon>Campylobacterales</taxon>
        <taxon>Arcobacteraceae</taxon>
        <taxon>Arcobacter</taxon>
    </lineage>
</organism>
<evidence type="ECO:0000256" key="1">
    <source>
        <dbReference type="SAM" id="Phobius"/>
    </source>
</evidence>
<evidence type="ECO:0000313" key="2">
    <source>
        <dbReference type="EMBL" id="QKE29016.1"/>
    </source>
</evidence>
<protein>
    <submittedName>
        <fullName evidence="2">DUF2214 domain-containing membrane protein</fullName>
    </submittedName>
</protein>
<sequence>MTEVFFRYLHFIGIMSLSATLVAQHLIISTEVSKEQFKKIAFLDIIYIISLILTFIGGLSLWLWVGKDASFYSTNWVFHLKLSMFVLVYLLSIYPTRFFLRNKKSLGDTVKMPKIIIMLFRMQLLLVFIMPFLGALIAKGL</sequence>
<dbReference type="KEGG" id="paco:AACT_1867"/>
<evidence type="ECO:0000313" key="3">
    <source>
        <dbReference type="Proteomes" id="UP000503483"/>
    </source>
</evidence>
<keyword evidence="1" id="KW-0812">Transmembrane</keyword>
<dbReference type="AlphaFoldDB" id="A0A6M8EI61"/>
<dbReference type="RefSeq" id="WP_172126574.1">
    <property type="nucleotide sequence ID" value="NZ_CP042652.1"/>
</dbReference>
<feature type="transmembrane region" description="Helical" evidence="1">
    <location>
        <begin position="40"/>
        <end position="64"/>
    </location>
</feature>